<keyword evidence="6" id="KW-0675">Receptor</keyword>
<dbReference type="InterPro" id="IPR001293">
    <property type="entry name" value="Znf_TRAF"/>
</dbReference>
<organism evidence="6 7">
    <name type="scientific">Oopsacas minuta</name>
    <dbReference type="NCBI Taxonomy" id="111878"/>
    <lineage>
        <taxon>Eukaryota</taxon>
        <taxon>Metazoa</taxon>
        <taxon>Porifera</taxon>
        <taxon>Hexactinellida</taxon>
        <taxon>Hexasterophora</taxon>
        <taxon>Lyssacinosida</taxon>
        <taxon>Leucopsacidae</taxon>
        <taxon>Oopsacas</taxon>
    </lineage>
</organism>
<keyword evidence="1 4" id="KW-0479">Metal-binding</keyword>
<evidence type="ECO:0000313" key="7">
    <source>
        <dbReference type="Proteomes" id="UP001165289"/>
    </source>
</evidence>
<dbReference type="PROSITE" id="PS50145">
    <property type="entry name" value="ZF_TRAF"/>
    <property type="match status" value="1"/>
</dbReference>
<keyword evidence="7" id="KW-1185">Reference proteome</keyword>
<protein>
    <submittedName>
        <fullName evidence="6">TNF receptor-associated factor 3 isoform 1</fullName>
    </submittedName>
</protein>
<sequence length="428" mass="49016">MDSLFEAPDDLDPKLYVQCENRGVKLWGTFGEEYILEYRGYKDSYLVKELSEMERQFIVCPTCNGIMRDAIASEGETTCMLCSQNQKNPNPVNQVRNSVAKLGIKCPLLKDCAWVGKLLDAEKHLKECGNFRLWCQLECGAVIKRIKIQYKDLLAHSEMCFASPIECGCGNKCRRDMLGSHVDKECPLGQVRCPFGKYGCSVGVMARKDLLTHKKEFCVEHQDMILAKLDEREAMKTPQSSGKENLKFSFLDRSTSESKDSDAQRILELEKQQIKLVKDNHDIKVELSLLKAEMRIKKDLEGVEWKIELDQLTFARELTSPVFYICNYKFQCSMKVGVPHEFLITRLSGVPKGSDKDETYITEIRLIIGNNEFDSSSYFQEIWPDLKAVVGKNSNSLFTVPQNIFTKHAQANNTVIMFIYFDLKNHIK</sequence>
<dbReference type="Pfam" id="PF02176">
    <property type="entry name" value="zf-TRAF"/>
    <property type="match status" value="1"/>
</dbReference>
<dbReference type="Gene3D" id="3.30.40.10">
    <property type="entry name" value="Zinc/RING finger domain, C3HC4 (zinc finger)"/>
    <property type="match status" value="1"/>
</dbReference>
<evidence type="ECO:0000256" key="1">
    <source>
        <dbReference type="ARBA" id="ARBA00022723"/>
    </source>
</evidence>
<dbReference type="PANTHER" id="PTHR10131">
    <property type="entry name" value="TNF RECEPTOR ASSOCIATED FACTOR"/>
    <property type="match status" value="1"/>
</dbReference>
<keyword evidence="2 4" id="KW-0863">Zinc-finger</keyword>
<evidence type="ECO:0000256" key="2">
    <source>
        <dbReference type="ARBA" id="ARBA00022771"/>
    </source>
</evidence>
<reference evidence="6 7" key="1">
    <citation type="journal article" date="2023" name="BMC Biol.">
        <title>The compact genome of the sponge Oopsacas minuta (Hexactinellida) is lacking key metazoan core genes.</title>
        <authorList>
            <person name="Santini S."/>
            <person name="Schenkelaars Q."/>
            <person name="Jourda C."/>
            <person name="Duchesne M."/>
            <person name="Belahbib H."/>
            <person name="Rocher C."/>
            <person name="Selva M."/>
            <person name="Riesgo A."/>
            <person name="Vervoort M."/>
            <person name="Leys S.P."/>
            <person name="Kodjabachian L."/>
            <person name="Le Bivic A."/>
            <person name="Borchiellini C."/>
            <person name="Claverie J.M."/>
            <person name="Renard E."/>
        </authorList>
    </citation>
    <scope>NUCLEOTIDE SEQUENCE [LARGE SCALE GENOMIC DNA]</scope>
    <source>
        <strain evidence="6">SPO-2</strain>
    </source>
</reference>
<comment type="caution">
    <text evidence="6">The sequence shown here is derived from an EMBL/GenBank/DDBJ whole genome shotgun (WGS) entry which is preliminary data.</text>
</comment>
<proteinExistence type="predicted"/>
<feature type="domain" description="TRAF-type" evidence="5">
    <location>
        <begin position="155"/>
        <end position="200"/>
    </location>
</feature>
<evidence type="ECO:0000256" key="3">
    <source>
        <dbReference type="ARBA" id="ARBA00022833"/>
    </source>
</evidence>
<dbReference type="EMBL" id="JAKMXF010000110">
    <property type="protein sequence ID" value="KAI6658047.1"/>
    <property type="molecule type" value="Genomic_DNA"/>
</dbReference>
<dbReference type="SUPFAM" id="SSF49599">
    <property type="entry name" value="TRAF domain-like"/>
    <property type="match status" value="1"/>
</dbReference>
<gene>
    <name evidence="6" type="ORF">LOD99_15760</name>
</gene>
<dbReference type="GO" id="GO:0008270">
    <property type="term" value="F:zinc ion binding"/>
    <property type="evidence" value="ECO:0007669"/>
    <property type="project" value="UniProtKB-KW"/>
</dbReference>
<feature type="zinc finger region" description="TRAF-type" evidence="4">
    <location>
        <begin position="155"/>
        <end position="200"/>
    </location>
</feature>
<dbReference type="AlphaFoldDB" id="A0AAV7KA80"/>
<evidence type="ECO:0000313" key="6">
    <source>
        <dbReference type="EMBL" id="KAI6658047.1"/>
    </source>
</evidence>
<dbReference type="Proteomes" id="UP001165289">
    <property type="component" value="Unassembled WGS sequence"/>
</dbReference>
<dbReference type="PANTHER" id="PTHR10131:SF94">
    <property type="entry name" value="TNF RECEPTOR-ASSOCIATED FACTOR 4"/>
    <property type="match status" value="1"/>
</dbReference>
<accession>A0AAV7KA80</accession>
<name>A0AAV7KA80_9METZ</name>
<evidence type="ECO:0000259" key="5">
    <source>
        <dbReference type="PROSITE" id="PS50145"/>
    </source>
</evidence>
<dbReference type="InterPro" id="IPR013083">
    <property type="entry name" value="Znf_RING/FYVE/PHD"/>
</dbReference>
<evidence type="ECO:0000256" key="4">
    <source>
        <dbReference type="PROSITE-ProRule" id="PRU00207"/>
    </source>
</evidence>
<keyword evidence="3 4" id="KW-0862">Zinc</keyword>